<dbReference type="OrthoDB" id="6502032at2759"/>
<sequence>MDEMELTNVRLVFFSPNCISVLQLLDQGVIRSVKCAYGERLIQHLLLNLHHKRPTDVNLCMAFEMVAAAWVATSPSLIENCFKHAGFTTTVQASRTDCASASPDEDFDEGALDGESASSAVQLSLTNAWGGGTLSHRRRHPRWAHGRCVRSRQ</sequence>
<feature type="domain" description="DDE-1" evidence="1">
    <location>
        <begin position="3"/>
        <end position="82"/>
    </location>
</feature>
<evidence type="ECO:0000259" key="1">
    <source>
        <dbReference type="Pfam" id="PF03184"/>
    </source>
</evidence>
<gene>
    <name evidence="2" type="ORF">HPB48_005777</name>
</gene>
<evidence type="ECO:0000313" key="3">
    <source>
        <dbReference type="Proteomes" id="UP000821853"/>
    </source>
</evidence>
<evidence type="ECO:0000313" key="2">
    <source>
        <dbReference type="EMBL" id="KAH9364663.1"/>
    </source>
</evidence>
<dbReference type="InterPro" id="IPR004875">
    <property type="entry name" value="DDE_SF_endonuclease_dom"/>
</dbReference>
<dbReference type="Pfam" id="PF03184">
    <property type="entry name" value="DDE_1"/>
    <property type="match status" value="1"/>
</dbReference>
<dbReference type="AlphaFoldDB" id="A0A9J6FPF1"/>
<dbReference type="GO" id="GO:0003676">
    <property type="term" value="F:nucleic acid binding"/>
    <property type="evidence" value="ECO:0007669"/>
    <property type="project" value="InterPro"/>
</dbReference>
<name>A0A9J6FPF1_HAELO</name>
<keyword evidence="3" id="KW-1185">Reference proteome</keyword>
<dbReference type="VEuPathDB" id="VectorBase:HLOH_045312"/>
<dbReference type="EMBL" id="JABSTR010000002">
    <property type="protein sequence ID" value="KAH9364663.1"/>
    <property type="molecule type" value="Genomic_DNA"/>
</dbReference>
<comment type="caution">
    <text evidence="2">The sequence shown here is derived from an EMBL/GenBank/DDBJ whole genome shotgun (WGS) entry which is preliminary data.</text>
</comment>
<accession>A0A9J6FPF1</accession>
<proteinExistence type="predicted"/>
<dbReference type="Proteomes" id="UP000821853">
    <property type="component" value="Chromosome 10"/>
</dbReference>
<reference evidence="2 3" key="1">
    <citation type="journal article" date="2020" name="Cell">
        <title>Large-Scale Comparative Analyses of Tick Genomes Elucidate Their Genetic Diversity and Vector Capacities.</title>
        <authorList>
            <consortium name="Tick Genome and Microbiome Consortium (TIGMIC)"/>
            <person name="Jia N."/>
            <person name="Wang J."/>
            <person name="Shi W."/>
            <person name="Du L."/>
            <person name="Sun Y."/>
            <person name="Zhan W."/>
            <person name="Jiang J.F."/>
            <person name="Wang Q."/>
            <person name="Zhang B."/>
            <person name="Ji P."/>
            <person name="Bell-Sakyi L."/>
            <person name="Cui X.M."/>
            <person name="Yuan T.T."/>
            <person name="Jiang B.G."/>
            <person name="Yang W.F."/>
            <person name="Lam T.T."/>
            <person name="Chang Q.C."/>
            <person name="Ding S.J."/>
            <person name="Wang X.J."/>
            <person name="Zhu J.G."/>
            <person name="Ruan X.D."/>
            <person name="Zhao L."/>
            <person name="Wei J.T."/>
            <person name="Ye R.Z."/>
            <person name="Que T.C."/>
            <person name="Du C.H."/>
            <person name="Zhou Y.H."/>
            <person name="Cheng J.X."/>
            <person name="Dai P.F."/>
            <person name="Guo W.B."/>
            <person name="Han X.H."/>
            <person name="Huang E.J."/>
            <person name="Li L.F."/>
            <person name="Wei W."/>
            <person name="Gao Y.C."/>
            <person name="Liu J.Z."/>
            <person name="Shao H.Z."/>
            <person name="Wang X."/>
            <person name="Wang C.C."/>
            <person name="Yang T.C."/>
            <person name="Huo Q.B."/>
            <person name="Li W."/>
            <person name="Chen H.Y."/>
            <person name="Chen S.E."/>
            <person name="Zhou L.G."/>
            <person name="Ni X.B."/>
            <person name="Tian J.H."/>
            <person name="Sheng Y."/>
            <person name="Liu T."/>
            <person name="Pan Y.S."/>
            <person name="Xia L.Y."/>
            <person name="Li J."/>
            <person name="Zhao F."/>
            <person name="Cao W.C."/>
        </authorList>
    </citation>
    <scope>NUCLEOTIDE SEQUENCE [LARGE SCALE GENOMIC DNA]</scope>
    <source>
        <strain evidence="2">HaeL-2018</strain>
    </source>
</reference>
<organism evidence="2 3">
    <name type="scientific">Haemaphysalis longicornis</name>
    <name type="common">Bush tick</name>
    <dbReference type="NCBI Taxonomy" id="44386"/>
    <lineage>
        <taxon>Eukaryota</taxon>
        <taxon>Metazoa</taxon>
        <taxon>Ecdysozoa</taxon>
        <taxon>Arthropoda</taxon>
        <taxon>Chelicerata</taxon>
        <taxon>Arachnida</taxon>
        <taxon>Acari</taxon>
        <taxon>Parasitiformes</taxon>
        <taxon>Ixodida</taxon>
        <taxon>Ixodoidea</taxon>
        <taxon>Ixodidae</taxon>
        <taxon>Haemaphysalinae</taxon>
        <taxon>Haemaphysalis</taxon>
    </lineage>
</organism>
<protein>
    <recommendedName>
        <fullName evidence="1">DDE-1 domain-containing protein</fullName>
    </recommendedName>
</protein>